<dbReference type="GO" id="GO:0032259">
    <property type="term" value="P:methylation"/>
    <property type="evidence" value="ECO:0007669"/>
    <property type="project" value="UniProtKB-KW"/>
</dbReference>
<evidence type="ECO:0000313" key="8">
    <source>
        <dbReference type="Proteomes" id="UP000813215"/>
    </source>
</evidence>
<evidence type="ECO:0000259" key="5">
    <source>
        <dbReference type="Pfam" id="PF00891"/>
    </source>
</evidence>
<dbReference type="PROSITE" id="PS51683">
    <property type="entry name" value="SAM_OMT_II"/>
    <property type="match status" value="1"/>
</dbReference>
<dbReference type="SUPFAM" id="SSF46785">
    <property type="entry name" value="Winged helix' DNA-binding domain"/>
    <property type="match status" value="1"/>
</dbReference>
<comment type="caution">
    <text evidence="7">The sequence shown here is derived from an EMBL/GenBank/DDBJ whole genome shotgun (WGS) entry which is preliminary data.</text>
</comment>
<feature type="domain" description="O-methyltransferase C-terminal" evidence="5">
    <location>
        <begin position="118"/>
        <end position="326"/>
    </location>
</feature>
<feature type="active site" description="Proton acceptor" evidence="4">
    <location>
        <position position="254"/>
    </location>
</feature>
<dbReference type="EMBL" id="JAHHHW010000159">
    <property type="protein sequence ID" value="MBW4435284.1"/>
    <property type="molecule type" value="Genomic_DNA"/>
</dbReference>
<evidence type="ECO:0000313" key="7">
    <source>
        <dbReference type="EMBL" id="MBW4435284.1"/>
    </source>
</evidence>
<dbReference type="GO" id="GO:0008171">
    <property type="term" value="F:O-methyltransferase activity"/>
    <property type="evidence" value="ECO:0007669"/>
    <property type="project" value="InterPro"/>
</dbReference>
<evidence type="ECO:0000256" key="1">
    <source>
        <dbReference type="ARBA" id="ARBA00022603"/>
    </source>
</evidence>
<reference evidence="7" key="1">
    <citation type="submission" date="2021-05" db="EMBL/GenBank/DDBJ databases">
        <authorList>
            <person name="Pietrasiak N."/>
            <person name="Ward R."/>
            <person name="Stajich J.E."/>
            <person name="Kurbessoian T."/>
        </authorList>
    </citation>
    <scope>NUCLEOTIDE SEQUENCE</scope>
    <source>
        <strain evidence="7">HA4357-MV3</strain>
    </source>
</reference>
<dbReference type="Pfam" id="PF08100">
    <property type="entry name" value="Dimerisation"/>
    <property type="match status" value="1"/>
</dbReference>
<gene>
    <name evidence="7" type="ORF">KME28_27135</name>
</gene>
<evidence type="ECO:0000256" key="3">
    <source>
        <dbReference type="ARBA" id="ARBA00022691"/>
    </source>
</evidence>
<dbReference type="Gene3D" id="3.40.50.150">
    <property type="entry name" value="Vaccinia Virus protein VP39"/>
    <property type="match status" value="1"/>
</dbReference>
<protein>
    <submittedName>
        <fullName evidence="7">Methyltransferase</fullName>
    </submittedName>
</protein>
<dbReference type="Gene3D" id="1.10.10.10">
    <property type="entry name" value="Winged helix-like DNA-binding domain superfamily/Winged helix DNA-binding domain"/>
    <property type="match status" value="1"/>
</dbReference>
<keyword evidence="2" id="KW-0808">Transferase</keyword>
<dbReference type="Gene3D" id="1.10.287.1350">
    <property type="match status" value="1"/>
</dbReference>
<feature type="domain" description="O-methyltransferase dimerisation" evidence="6">
    <location>
        <begin position="21"/>
        <end position="95"/>
    </location>
</feature>
<dbReference type="PANTHER" id="PTHR43712:SF2">
    <property type="entry name" value="O-METHYLTRANSFERASE CICE"/>
    <property type="match status" value="1"/>
</dbReference>
<dbReference type="Pfam" id="PF00891">
    <property type="entry name" value="Methyltransf_2"/>
    <property type="match status" value="1"/>
</dbReference>
<dbReference type="GO" id="GO:0046983">
    <property type="term" value="F:protein dimerization activity"/>
    <property type="evidence" value="ECO:0007669"/>
    <property type="project" value="InterPro"/>
</dbReference>
<proteinExistence type="predicted"/>
<dbReference type="InterPro" id="IPR036390">
    <property type="entry name" value="WH_DNA-bd_sf"/>
</dbReference>
<reference evidence="7" key="2">
    <citation type="journal article" date="2022" name="Microbiol. Resour. Announc.">
        <title>Metagenome Sequencing to Explore Phylogenomics of Terrestrial Cyanobacteria.</title>
        <authorList>
            <person name="Ward R.D."/>
            <person name="Stajich J.E."/>
            <person name="Johansen J.R."/>
            <person name="Huntemann M."/>
            <person name="Clum A."/>
            <person name="Foster B."/>
            <person name="Foster B."/>
            <person name="Roux S."/>
            <person name="Palaniappan K."/>
            <person name="Varghese N."/>
            <person name="Mukherjee S."/>
            <person name="Reddy T.B.K."/>
            <person name="Daum C."/>
            <person name="Copeland A."/>
            <person name="Chen I.A."/>
            <person name="Ivanova N.N."/>
            <person name="Kyrpides N.C."/>
            <person name="Shapiro N."/>
            <person name="Eloe-Fadrosh E.A."/>
            <person name="Pietrasiak N."/>
        </authorList>
    </citation>
    <scope>NUCLEOTIDE SEQUENCE</scope>
    <source>
        <strain evidence="7">HA4357-MV3</strain>
    </source>
</reference>
<dbReference type="InterPro" id="IPR001077">
    <property type="entry name" value="COMT_C"/>
</dbReference>
<dbReference type="AlphaFoldDB" id="A0A9E3LWK3"/>
<evidence type="ECO:0000256" key="4">
    <source>
        <dbReference type="PIRSR" id="PIRSR005739-1"/>
    </source>
</evidence>
<dbReference type="Proteomes" id="UP000813215">
    <property type="component" value="Unassembled WGS sequence"/>
</dbReference>
<dbReference type="InterPro" id="IPR036388">
    <property type="entry name" value="WH-like_DNA-bd_sf"/>
</dbReference>
<sequence>MFLQENTQISEEMPSQMVMIQLATSYWVSRAVYAAAKLGIADMLKNGPHSCDLLANSTRTNPQALYRLMRALASVGIFAENKQGCFTLTPLATYLQSDAPNSIRAFAISFGEEHYRAWGDIIHSIQTGDNAFQNLYGMPVFQYYAQNSEAGKIFDEAMTNVSAKDKVEVVAAYDFSSIHKLVDVGGGYGSFIASILKVNPTMEGILFERPSVIAGAKSVLETEGVSERCQVVAGNFLESVPRGGDAYILKYVIHLLDDERAIALLKNCHSAMVENGKLLLVEQIVPPGDEPSWSKFLDIHMLIAISGGRERTKMEYQTLFEASGFKLTKVITTKSNINLIEGIRV</sequence>
<dbReference type="InterPro" id="IPR029063">
    <property type="entry name" value="SAM-dependent_MTases_sf"/>
</dbReference>
<evidence type="ECO:0000256" key="2">
    <source>
        <dbReference type="ARBA" id="ARBA00022679"/>
    </source>
</evidence>
<accession>A0A9E3LWK3</accession>
<keyword evidence="3" id="KW-0949">S-adenosyl-L-methionine</keyword>
<dbReference type="InterPro" id="IPR012967">
    <property type="entry name" value="COMT_dimerisation"/>
</dbReference>
<dbReference type="PIRSF" id="PIRSF005739">
    <property type="entry name" value="O-mtase"/>
    <property type="match status" value="1"/>
</dbReference>
<dbReference type="SUPFAM" id="SSF53335">
    <property type="entry name" value="S-adenosyl-L-methionine-dependent methyltransferases"/>
    <property type="match status" value="1"/>
</dbReference>
<evidence type="ECO:0000259" key="6">
    <source>
        <dbReference type="Pfam" id="PF08100"/>
    </source>
</evidence>
<dbReference type="InterPro" id="IPR016461">
    <property type="entry name" value="COMT-like"/>
</dbReference>
<dbReference type="PANTHER" id="PTHR43712">
    <property type="entry name" value="PUTATIVE (AFU_ORTHOLOGUE AFUA_4G14580)-RELATED"/>
    <property type="match status" value="1"/>
</dbReference>
<keyword evidence="1 7" id="KW-0489">Methyltransferase</keyword>
<organism evidence="7 8">
    <name type="scientific">Pelatocladus maniniholoensis HA4357-MV3</name>
    <dbReference type="NCBI Taxonomy" id="1117104"/>
    <lineage>
        <taxon>Bacteria</taxon>
        <taxon>Bacillati</taxon>
        <taxon>Cyanobacteriota</taxon>
        <taxon>Cyanophyceae</taxon>
        <taxon>Nostocales</taxon>
        <taxon>Nostocaceae</taxon>
        <taxon>Pelatocladus</taxon>
    </lineage>
</organism>
<name>A0A9E3LWK3_9NOST</name>